<dbReference type="EnsemblMetazoa" id="CapteT110230">
    <property type="protein sequence ID" value="CapteP110230"/>
    <property type="gene ID" value="CapteG110230"/>
</dbReference>
<name>R7TMW4_CAPTE</name>
<evidence type="ECO:0000259" key="3">
    <source>
        <dbReference type="SMART" id="SM00179"/>
    </source>
</evidence>
<evidence type="ECO:0000256" key="2">
    <source>
        <dbReference type="ARBA" id="ARBA00023157"/>
    </source>
</evidence>
<dbReference type="InterPro" id="IPR049883">
    <property type="entry name" value="NOTCH1_EGF-like"/>
</dbReference>
<dbReference type="InterPro" id="IPR001881">
    <property type="entry name" value="EGF-like_Ca-bd_dom"/>
</dbReference>
<reference evidence="5" key="3">
    <citation type="submission" date="2015-06" db="UniProtKB">
        <authorList>
            <consortium name="EnsemblMetazoa"/>
        </authorList>
    </citation>
    <scope>IDENTIFICATION</scope>
</reference>
<feature type="non-terminal residue" evidence="4">
    <location>
        <position position="1"/>
    </location>
</feature>
<organism evidence="4">
    <name type="scientific">Capitella teleta</name>
    <name type="common">Polychaete worm</name>
    <dbReference type="NCBI Taxonomy" id="283909"/>
    <lineage>
        <taxon>Eukaryota</taxon>
        <taxon>Metazoa</taxon>
        <taxon>Spiralia</taxon>
        <taxon>Lophotrochozoa</taxon>
        <taxon>Annelida</taxon>
        <taxon>Polychaeta</taxon>
        <taxon>Sedentaria</taxon>
        <taxon>Scolecida</taxon>
        <taxon>Capitellidae</taxon>
        <taxon>Capitella</taxon>
    </lineage>
</organism>
<dbReference type="SMART" id="SM00179">
    <property type="entry name" value="EGF_CA"/>
    <property type="match status" value="1"/>
</dbReference>
<dbReference type="EMBL" id="AMQN01030182">
    <property type="status" value="NOT_ANNOTATED_CDS"/>
    <property type="molecule type" value="Genomic_DNA"/>
</dbReference>
<dbReference type="EMBL" id="KB309960">
    <property type="protein sequence ID" value="ELT92891.1"/>
    <property type="molecule type" value="Genomic_DNA"/>
</dbReference>
<dbReference type="AlphaFoldDB" id="R7TMW4"/>
<evidence type="ECO:0000313" key="4">
    <source>
        <dbReference type="EMBL" id="ELT92891.1"/>
    </source>
</evidence>
<evidence type="ECO:0000256" key="1">
    <source>
        <dbReference type="ARBA" id="ARBA00022536"/>
    </source>
</evidence>
<sequence length="66" mass="7373">IADINECEGTRGVDFHQDCHNCTNAIGSYTCGCRGGYELDPETKKMCIGEIPPEFCKWLSAKKEMQ</sequence>
<keyword evidence="6" id="KW-1185">Reference proteome</keyword>
<evidence type="ECO:0000313" key="5">
    <source>
        <dbReference type="EnsemblMetazoa" id="CapteP110230"/>
    </source>
</evidence>
<proteinExistence type="predicted"/>
<reference evidence="6" key="1">
    <citation type="submission" date="2012-12" db="EMBL/GenBank/DDBJ databases">
        <authorList>
            <person name="Hellsten U."/>
            <person name="Grimwood J."/>
            <person name="Chapman J.A."/>
            <person name="Shapiro H."/>
            <person name="Aerts A."/>
            <person name="Otillar R.P."/>
            <person name="Terry A.Y."/>
            <person name="Boore J.L."/>
            <person name="Simakov O."/>
            <person name="Marletaz F."/>
            <person name="Cho S.-J."/>
            <person name="Edsinger-Gonzales E."/>
            <person name="Havlak P."/>
            <person name="Kuo D.-H."/>
            <person name="Larsson T."/>
            <person name="Lv J."/>
            <person name="Arendt D."/>
            <person name="Savage R."/>
            <person name="Osoegawa K."/>
            <person name="de Jong P."/>
            <person name="Lindberg D.R."/>
            <person name="Seaver E.C."/>
            <person name="Weisblat D.A."/>
            <person name="Putnam N.H."/>
            <person name="Grigoriev I.V."/>
            <person name="Rokhsar D.S."/>
        </authorList>
    </citation>
    <scope>NUCLEOTIDE SEQUENCE</scope>
    <source>
        <strain evidence="6">I ESC-2004</strain>
    </source>
</reference>
<gene>
    <name evidence="4" type="ORF">CAPTEDRAFT_110230</name>
</gene>
<dbReference type="CDD" id="cd00054">
    <property type="entry name" value="EGF_CA"/>
    <property type="match status" value="1"/>
</dbReference>
<protein>
    <recommendedName>
        <fullName evidence="3">EGF-like calcium-binding domain-containing protein</fullName>
    </recommendedName>
</protein>
<dbReference type="OrthoDB" id="41109at2759"/>
<evidence type="ECO:0000313" key="6">
    <source>
        <dbReference type="Proteomes" id="UP000014760"/>
    </source>
</evidence>
<dbReference type="SUPFAM" id="SSF57196">
    <property type="entry name" value="EGF/Laminin"/>
    <property type="match status" value="1"/>
</dbReference>
<keyword evidence="1" id="KW-0245">EGF-like domain</keyword>
<dbReference type="Pfam" id="PF07645">
    <property type="entry name" value="EGF_CA"/>
    <property type="match status" value="1"/>
</dbReference>
<reference evidence="4 6" key="2">
    <citation type="journal article" date="2013" name="Nature">
        <title>Insights into bilaterian evolution from three spiralian genomes.</title>
        <authorList>
            <person name="Simakov O."/>
            <person name="Marletaz F."/>
            <person name="Cho S.J."/>
            <person name="Edsinger-Gonzales E."/>
            <person name="Havlak P."/>
            <person name="Hellsten U."/>
            <person name="Kuo D.H."/>
            <person name="Larsson T."/>
            <person name="Lv J."/>
            <person name="Arendt D."/>
            <person name="Savage R."/>
            <person name="Osoegawa K."/>
            <person name="de Jong P."/>
            <person name="Grimwood J."/>
            <person name="Chapman J.A."/>
            <person name="Shapiro H."/>
            <person name="Aerts A."/>
            <person name="Otillar R.P."/>
            <person name="Terry A.Y."/>
            <person name="Boore J.L."/>
            <person name="Grigoriev I.V."/>
            <person name="Lindberg D.R."/>
            <person name="Seaver E.C."/>
            <person name="Weisblat D.A."/>
            <person name="Putnam N.H."/>
            <person name="Rokhsar D.S."/>
        </authorList>
    </citation>
    <scope>NUCLEOTIDE SEQUENCE</scope>
    <source>
        <strain evidence="4 6">I ESC-2004</strain>
    </source>
</reference>
<feature type="domain" description="EGF-like calcium-binding" evidence="3">
    <location>
        <begin position="3"/>
        <end position="48"/>
    </location>
</feature>
<accession>R7TMW4</accession>
<dbReference type="Gene3D" id="2.10.25.10">
    <property type="entry name" value="Laminin"/>
    <property type="match status" value="1"/>
</dbReference>
<keyword evidence="2" id="KW-1015">Disulfide bond</keyword>
<dbReference type="Proteomes" id="UP000014760">
    <property type="component" value="Unassembled WGS sequence"/>
</dbReference>
<dbReference type="HOGENOM" id="CLU_004826_10_4_1"/>
<dbReference type="GO" id="GO:0005509">
    <property type="term" value="F:calcium ion binding"/>
    <property type="evidence" value="ECO:0007669"/>
    <property type="project" value="InterPro"/>
</dbReference>